<proteinExistence type="predicted"/>
<organism evidence="2">
    <name type="scientific">marine metagenome</name>
    <dbReference type="NCBI Taxonomy" id="408172"/>
    <lineage>
        <taxon>unclassified sequences</taxon>
        <taxon>metagenomes</taxon>
        <taxon>ecological metagenomes</taxon>
    </lineage>
</organism>
<dbReference type="EMBL" id="UINC01007661">
    <property type="protein sequence ID" value="SVA34491.1"/>
    <property type="molecule type" value="Genomic_DNA"/>
</dbReference>
<dbReference type="InterPro" id="IPR029044">
    <property type="entry name" value="Nucleotide-diphossugar_trans"/>
</dbReference>
<name>A0A381V3F5_9ZZZZ</name>
<dbReference type="InterPro" id="IPR001173">
    <property type="entry name" value="Glyco_trans_2-like"/>
</dbReference>
<dbReference type="PANTHER" id="PTHR43685">
    <property type="entry name" value="GLYCOSYLTRANSFERASE"/>
    <property type="match status" value="1"/>
</dbReference>
<dbReference type="InterPro" id="IPR050834">
    <property type="entry name" value="Glycosyltransf_2"/>
</dbReference>
<accession>A0A381V3F5</accession>
<feature type="domain" description="Glycosyltransferase 2-like" evidence="1">
    <location>
        <begin position="1"/>
        <end position="168"/>
    </location>
</feature>
<protein>
    <recommendedName>
        <fullName evidence="1">Glycosyltransferase 2-like domain-containing protein</fullName>
    </recommendedName>
</protein>
<dbReference type="Gene3D" id="3.90.550.10">
    <property type="entry name" value="Spore Coat Polysaccharide Biosynthesis Protein SpsA, Chain A"/>
    <property type="match status" value="1"/>
</dbReference>
<dbReference type="PANTHER" id="PTHR43685:SF2">
    <property type="entry name" value="GLYCOSYLTRANSFERASE 2-LIKE DOMAIN-CONTAINING PROTEIN"/>
    <property type="match status" value="1"/>
</dbReference>
<gene>
    <name evidence="2" type="ORF">METZ01_LOCUS87345</name>
</gene>
<dbReference type="Pfam" id="PF00535">
    <property type="entry name" value="Glycos_transf_2"/>
    <property type="match status" value="1"/>
</dbReference>
<evidence type="ECO:0000259" key="1">
    <source>
        <dbReference type="Pfam" id="PF00535"/>
    </source>
</evidence>
<feature type="non-terminal residue" evidence="2">
    <location>
        <position position="1"/>
    </location>
</feature>
<reference evidence="2" key="1">
    <citation type="submission" date="2018-05" db="EMBL/GenBank/DDBJ databases">
        <authorList>
            <person name="Lanie J.A."/>
            <person name="Ng W.-L."/>
            <person name="Kazmierczak K.M."/>
            <person name="Andrzejewski T.M."/>
            <person name="Davidsen T.M."/>
            <person name="Wayne K.J."/>
            <person name="Tettelin H."/>
            <person name="Glass J.I."/>
            <person name="Rusch D."/>
            <person name="Podicherti R."/>
            <person name="Tsui H.-C.T."/>
            <person name="Winkler M.E."/>
        </authorList>
    </citation>
    <scope>NUCLEOTIDE SEQUENCE</scope>
</reference>
<evidence type="ECO:0000313" key="2">
    <source>
        <dbReference type="EMBL" id="SVA34491.1"/>
    </source>
</evidence>
<sequence>VYNGSQFVGEQIRSIQDQTFRDWHLWIRDDGSTDRTFSVLEEIVASDPRIFLHPRDGRQLGVSGGFSWLLERLPDEAQHVFCCDADDVWLPGKMEQSMTALLREEAGESGPVLVHTDLRVTDSKLQVLDQSLWHYLEISPEPVTLQRLVVENVATGPTILMNRDLLEKVCPIPDNVPHHDWWITLVAAAFGRIVALPEATVLYRRHSENHTGEYTKMRNGLRQWTWKILGAPGRTGELRRWLAASAKQAEIFLNRFEGELPREAQVMLKEYSEIPRLGLFKRKLRVFRLRALPEHGIVRNLGLLLRA</sequence>
<dbReference type="CDD" id="cd04196">
    <property type="entry name" value="GT_2_like_d"/>
    <property type="match status" value="1"/>
</dbReference>
<dbReference type="SUPFAM" id="SSF53448">
    <property type="entry name" value="Nucleotide-diphospho-sugar transferases"/>
    <property type="match status" value="1"/>
</dbReference>
<dbReference type="AlphaFoldDB" id="A0A381V3F5"/>